<protein>
    <recommendedName>
        <fullName evidence="2">D-isomer specific 2-hydroxyacid dehydrogenase NAD-binding domain-containing protein</fullName>
    </recommendedName>
</protein>
<gene>
    <name evidence="1" type="ORF">S03H2_67686</name>
</gene>
<reference evidence="1" key="1">
    <citation type="journal article" date="2014" name="Front. Microbiol.">
        <title>High frequency of phylogenetically diverse reductive dehalogenase-homologous genes in deep subseafloor sedimentary metagenomes.</title>
        <authorList>
            <person name="Kawai M."/>
            <person name="Futagami T."/>
            <person name="Toyoda A."/>
            <person name="Takaki Y."/>
            <person name="Nishi S."/>
            <person name="Hori S."/>
            <person name="Arai W."/>
            <person name="Tsubouchi T."/>
            <person name="Morono Y."/>
            <person name="Uchiyama I."/>
            <person name="Ito T."/>
            <person name="Fujiyama A."/>
            <person name="Inagaki F."/>
            <person name="Takami H."/>
        </authorList>
    </citation>
    <scope>NUCLEOTIDE SEQUENCE</scope>
    <source>
        <strain evidence="1">Expedition CK06-06</strain>
    </source>
</reference>
<dbReference type="EMBL" id="BARU01044366">
    <property type="protein sequence ID" value="GAH77392.1"/>
    <property type="molecule type" value="Genomic_DNA"/>
</dbReference>
<sequence>AKKLLSISNVVLTPHIGSATYQTRTKMAIMAAQSIIDVLRGKIPSNIVSTS</sequence>
<evidence type="ECO:0000313" key="1">
    <source>
        <dbReference type="EMBL" id="GAH77392.1"/>
    </source>
</evidence>
<feature type="non-terminal residue" evidence="1">
    <location>
        <position position="1"/>
    </location>
</feature>
<comment type="caution">
    <text evidence="1">The sequence shown here is derived from an EMBL/GenBank/DDBJ whole genome shotgun (WGS) entry which is preliminary data.</text>
</comment>
<organism evidence="1">
    <name type="scientific">marine sediment metagenome</name>
    <dbReference type="NCBI Taxonomy" id="412755"/>
    <lineage>
        <taxon>unclassified sequences</taxon>
        <taxon>metagenomes</taxon>
        <taxon>ecological metagenomes</taxon>
    </lineage>
</organism>
<evidence type="ECO:0008006" key="2">
    <source>
        <dbReference type="Google" id="ProtNLM"/>
    </source>
</evidence>
<accession>X1I6Q2</accession>
<dbReference type="InterPro" id="IPR036291">
    <property type="entry name" value="NAD(P)-bd_dom_sf"/>
</dbReference>
<name>X1I6Q2_9ZZZZ</name>
<proteinExistence type="predicted"/>
<dbReference type="Gene3D" id="3.40.50.720">
    <property type="entry name" value="NAD(P)-binding Rossmann-like Domain"/>
    <property type="match status" value="2"/>
</dbReference>
<dbReference type="SUPFAM" id="SSF51735">
    <property type="entry name" value="NAD(P)-binding Rossmann-fold domains"/>
    <property type="match status" value="1"/>
</dbReference>
<dbReference type="AlphaFoldDB" id="X1I6Q2"/>